<organism evidence="1 2">
    <name type="scientific">Lactuca saligna</name>
    <name type="common">Willowleaf lettuce</name>
    <dbReference type="NCBI Taxonomy" id="75948"/>
    <lineage>
        <taxon>Eukaryota</taxon>
        <taxon>Viridiplantae</taxon>
        <taxon>Streptophyta</taxon>
        <taxon>Embryophyta</taxon>
        <taxon>Tracheophyta</taxon>
        <taxon>Spermatophyta</taxon>
        <taxon>Magnoliopsida</taxon>
        <taxon>eudicotyledons</taxon>
        <taxon>Gunneridae</taxon>
        <taxon>Pentapetalae</taxon>
        <taxon>asterids</taxon>
        <taxon>campanulids</taxon>
        <taxon>Asterales</taxon>
        <taxon>Asteraceae</taxon>
        <taxon>Cichorioideae</taxon>
        <taxon>Cichorieae</taxon>
        <taxon>Lactucinae</taxon>
        <taxon>Lactuca</taxon>
    </lineage>
</organism>
<dbReference type="Proteomes" id="UP001177003">
    <property type="component" value="Chromosome 2"/>
</dbReference>
<evidence type="ECO:0000313" key="2">
    <source>
        <dbReference type="Proteomes" id="UP001177003"/>
    </source>
</evidence>
<name>A0AA35YD66_LACSI</name>
<gene>
    <name evidence="1" type="ORF">LSALG_LOCUS11523</name>
</gene>
<dbReference type="AlphaFoldDB" id="A0AA35YD66"/>
<reference evidence="1" key="1">
    <citation type="submission" date="2023-04" db="EMBL/GenBank/DDBJ databases">
        <authorList>
            <person name="Vijverberg K."/>
            <person name="Xiong W."/>
            <person name="Schranz E."/>
        </authorList>
    </citation>
    <scope>NUCLEOTIDE SEQUENCE</scope>
</reference>
<dbReference type="EMBL" id="OX465078">
    <property type="protein sequence ID" value="CAI9271247.1"/>
    <property type="molecule type" value="Genomic_DNA"/>
</dbReference>
<sequence length="373" mass="41300">MIEPEPIQPEPIIRDTQVTEKEVVPSKTGVLRRIKMKSKNKRRSSSTKVVRKPQVSHQGVIFREILAPASPSSKKRLAADMAKQLSKKKKRRVILTLESTADEGETIPETPEADLLKDSSHVDTSVITPPEVSLAKTITVEARTSDIPVNIFDMDTNVIMGEDDSNKQTKGNPSNVVSDSFISLPSHTTPIIPTTSTTDSPTFANIISQPFTTLFPSQSTDPQTTTSPIKDSFMDTENESEGFGETFENLEFNEEETDFPNHMLLTMKQFKILNINLNSIIQSQADLGGGRSVSSLEVDGMLTLLEGRLTTKISQLSTNDNKNFLELFALLKELKSLSSKSTASMLSSEDLIQKFSKFEELLIQQLAPLSRIL</sequence>
<protein>
    <submittedName>
        <fullName evidence="1">Uncharacterized protein</fullName>
    </submittedName>
</protein>
<accession>A0AA35YD66</accession>
<proteinExistence type="predicted"/>
<keyword evidence="2" id="KW-1185">Reference proteome</keyword>
<evidence type="ECO:0000313" key="1">
    <source>
        <dbReference type="EMBL" id="CAI9271247.1"/>
    </source>
</evidence>